<evidence type="ECO:0000313" key="3">
    <source>
        <dbReference type="EMBL" id="KAG9509199.1"/>
    </source>
</evidence>
<dbReference type="InterPro" id="IPR013766">
    <property type="entry name" value="Thioredoxin_domain"/>
</dbReference>
<evidence type="ECO:0000313" key="4">
    <source>
        <dbReference type="Proteomes" id="UP000825002"/>
    </source>
</evidence>
<dbReference type="SUPFAM" id="SSF52833">
    <property type="entry name" value="Thioredoxin-like"/>
    <property type="match status" value="1"/>
</dbReference>
<dbReference type="Gene3D" id="3.40.30.10">
    <property type="entry name" value="Glutaredoxin"/>
    <property type="match status" value="1"/>
</dbReference>
<keyword evidence="4" id="KW-1185">Reference proteome</keyword>
<gene>
    <name evidence="3" type="primary">Trx-2</name>
    <name evidence="3" type="ORF">GZH46_02290</name>
</gene>
<evidence type="ECO:0000256" key="1">
    <source>
        <dbReference type="ARBA" id="ARBA00023157"/>
    </source>
</evidence>
<dbReference type="Pfam" id="PF00085">
    <property type="entry name" value="Thioredoxin"/>
    <property type="match status" value="1"/>
</dbReference>
<dbReference type="PANTHER" id="PTHR46115">
    <property type="entry name" value="THIOREDOXIN-LIKE PROTEIN 1"/>
    <property type="match status" value="1"/>
</dbReference>
<dbReference type="Proteomes" id="UP000825002">
    <property type="component" value="Unassembled WGS sequence"/>
</dbReference>
<proteinExistence type="predicted"/>
<dbReference type="CDD" id="cd02947">
    <property type="entry name" value="TRX_family"/>
    <property type="match status" value="1"/>
</dbReference>
<feature type="domain" description="Thioredoxin" evidence="2">
    <location>
        <begin position="1"/>
        <end position="107"/>
    </location>
</feature>
<keyword evidence="1" id="KW-1015">Disulfide bond</keyword>
<dbReference type="PRINTS" id="PR00421">
    <property type="entry name" value="THIOREDOXIN"/>
</dbReference>
<reference evidence="3 4" key="1">
    <citation type="submission" date="2020-10" db="EMBL/GenBank/DDBJ databases">
        <authorList>
            <person name="Klimov P.B."/>
            <person name="Dyachkov S.M."/>
            <person name="Chetverikov P.E."/>
        </authorList>
    </citation>
    <scope>NUCLEOTIDE SEQUENCE [LARGE SCALE GENOMIC DNA]</scope>
    <source>
        <strain evidence="3">BMOC 18-1129-001#AD2665</strain>
        <tissue evidence="3">Entire mites</tissue>
    </source>
</reference>
<dbReference type="EMBL" id="JAIFTH010000608">
    <property type="protein sequence ID" value="KAG9509199.1"/>
    <property type="molecule type" value="Genomic_DNA"/>
</dbReference>
<accession>A0ABQ7S712</accession>
<protein>
    <submittedName>
        <fullName evidence="3">Thioredoxin-2</fullName>
    </submittedName>
</protein>
<dbReference type="PIRSF" id="PIRSF000077">
    <property type="entry name" value="Thioredoxin"/>
    <property type="match status" value="1"/>
</dbReference>
<dbReference type="PROSITE" id="PS00194">
    <property type="entry name" value="THIOREDOXIN_1"/>
    <property type="match status" value="1"/>
</dbReference>
<dbReference type="InterPro" id="IPR017937">
    <property type="entry name" value="Thioredoxin_CS"/>
</dbReference>
<dbReference type="PROSITE" id="PS51352">
    <property type="entry name" value="THIOREDOXIN_2"/>
    <property type="match status" value="1"/>
</dbReference>
<name>A0ABQ7S712_9ACAR</name>
<comment type="caution">
    <text evidence="3">The sequence shown here is derived from an EMBL/GenBank/DDBJ whole genome shotgun (WGS) entry which is preliminary data.</text>
</comment>
<sequence length="107" mass="12059">MAPHHVKDKEDLEQQFKNAGHKLVVIDFHATWCGPCRLISPVLDELETEHAGKLVILKVDVDECEDIATEYNITNMPTFVLMKGGKKLDSFSGANQTRLREIIAKNL</sequence>
<dbReference type="NCBIfam" id="TIGR01068">
    <property type="entry name" value="thioredoxin"/>
    <property type="match status" value="1"/>
</dbReference>
<feature type="non-terminal residue" evidence="3">
    <location>
        <position position="1"/>
    </location>
</feature>
<dbReference type="InterPro" id="IPR036249">
    <property type="entry name" value="Thioredoxin-like_sf"/>
</dbReference>
<organism evidence="3 4">
    <name type="scientific">Fragariocoptes setiger</name>
    <dbReference type="NCBI Taxonomy" id="1670756"/>
    <lineage>
        <taxon>Eukaryota</taxon>
        <taxon>Metazoa</taxon>
        <taxon>Ecdysozoa</taxon>
        <taxon>Arthropoda</taxon>
        <taxon>Chelicerata</taxon>
        <taxon>Arachnida</taxon>
        <taxon>Acari</taxon>
        <taxon>Acariformes</taxon>
        <taxon>Trombidiformes</taxon>
        <taxon>Prostigmata</taxon>
        <taxon>Eupodina</taxon>
        <taxon>Eriophyoidea</taxon>
        <taxon>Phytoptidae</taxon>
        <taxon>Fragariocoptes</taxon>
    </lineage>
</organism>
<dbReference type="InterPro" id="IPR005746">
    <property type="entry name" value="Thioredoxin"/>
</dbReference>
<evidence type="ECO:0000259" key="2">
    <source>
        <dbReference type="PROSITE" id="PS51352"/>
    </source>
</evidence>